<organism evidence="2 3">
    <name type="scientific">Dictyobacter halimunensis</name>
    <dbReference type="NCBI Taxonomy" id="3026934"/>
    <lineage>
        <taxon>Bacteria</taxon>
        <taxon>Bacillati</taxon>
        <taxon>Chloroflexota</taxon>
        <taxon>Ktedonobacteria</taxon>
        <taxon>Ktedonobacterales</taxon>
        <taxon>Dictyobacteraceae</taxon>
        <taxon>Dictyobacter</taxon>
    </lineage>
</organism>
<feature type="region of interest" description="Disordered" evidence="1">
    <location>
        <begin position="25"/>
        <end position="66"/>
    </location>
</feature>
<evidence type="ECO:0008006" key="4">
    <source>
        <dbReference type="Google" id="ProtNLM"/>
    </source>
</evidence>
<sequence>MGRAPEVERAEQMLDQVGERIGALAARSTQRVQQFGTRLRARGGPQAKKAKTSARKRSAREQQPQLEKAEVALDTMQERLSFVAGVTEMQLRRTASRLREGTEDILAEAQNIRHHTPPR</sequence>
<gene>
    <name evidence="2" type="ORF">KDH_76020</name>
</gene>
<keyword evidence="3" id="KW-1185">Reference proteome</keyword>
<protein>
    <recommendedName>
        <fullName evidence="4">DUF3618 domain-containing protein</fullName>
    </recommendedName>
</protein>
<feature type="compositionally biased region" description="Basic residues" evidence="1">
    <location>
        <begin position="48"/>
        <end position="58"/>
    </location>
</feature>
<name>A0ABQ6G4L4_9CHLR</name>
<reference evidence="2 3" key="1">
    <citation type="submission" date="2023-02" db="EMBL/GenBank/DDBJ databases">
        <title>Dictyobacter halimunensis sp. nov., a new member of the class Ktedonobacteria from forest soil in a geothermal area.</title>
        <authorList>
            <person name="Rachmania M.K."/>
            <person name="Ningsih F."/>
            <person name="Sakai Y."/>
            <person name="Yabe S."/>
            <person name="Yokota A."/>
            <person name="Sjamsuridzal W."/>
        </authorList>
    </citation>
    <scope>NUCLEOTIDE SEQUENCE [LARGE SCALE GENOMIC DNA]</scope>
    <source>
        <strain evidence="2 3">S3.2.2.5</strain>
    </source>
</reference>
<dbReference type="EMBL" id="BSRI01000002">
    <property type="protein sequence ID" value="GLV60783.1"/>
    <property type="molecule type" value="Genomic_DNA"/>
</dbReference>
<proteinExistence type="predicted"/>
<accession>A0ABQ6G4L4</accession>
<feature type="compositionally biased region" description="Polar residues" evidence="1">
    <location>
        <begin position="27"/>
        <end position="36"/>
    </location>
</feature>
<evidence type="ECO:0000313" key="2">
    <source>
        <dbReference type="EMBL" id="GLV60783.1"/>
    </source>
</evidence>
<evidence type="ECO:0000313" key="3">
    <source>
        <dbReference type="Proteomes" id="UP001344906"/>
    </source>
</evidence>
<dbReference type="RefSeq" id="WP_338257946.1">
    <property type="nucleotide sequence ID" value="NZ_BSRI01000002.1"/>
</dbReference>
<evidence type="ECO:0000256" key="1">
    <source>
        <dbReference type="SAM" id="MobiDB-lite"/>
    </source>
</evidence>
<comment type="caution">
    <text evidence="2">The sequence shown here is derived from an EMBL/GenBank/DDBJ whole genome shotgun (WGS) entry which is preliminary data.</text>
</comment>
<dbReference type="Proteomes" id="UP001344906">
    <property type="component" value="Unassembled WGS sequence"/>
</dbReference>